<dbReference type="OrthoDB" id="3669832at2759"/>
<keyword evidence="2" id="KW-0812">Transmembrane</keyword>
<organism evidence="3 4">
    <name type="scientific">Ampelomyces quisqualis</name>
    <name type="common">Powdery mildew agent</name>
    <dbReference type="NCBI Taxonomy" id="50730"/>
    <lineage>
        <taxon>Eukaryota</taxon>
        <taxon>Fungi</taxon>
        <taxon>Dikarya</taxon>
        <taxon>Ascomycota</taxon>
        <taxon>Pezizomycotina</taxon>
        <taxon>Dothideomycetes</taxon>
        <taxon>Pleosporomycetidae</taxon>
        <taxon>Pleosporales</taxon>
        <taxon>Pleosporineae</taxon>
        <taxon>Phaeosphaeriaceae</taxon>
        <taxon>Ampelomyces</taxon>
    </lineage>
</organism>
<gene>
    <name evidence="3" type="ORF">BDU57DRAFT_540093</name>
</gene>
<keyword evidence="2" id="KW-1133">Transmembrane helix</keyword>
<keyword evidence="2" id="KW-0472">Membrane</keyword>
<evidence type="ECO:0000256" key="1">
    <source>
        <dbReference type="SAM" id="Coils"/>
    </source>
</evidence>
<feature type="coiled-coil region" evidence="1">
    <location>
        <begin position="139"/>
        <end position="166"/>
    </location>
</feature>
<accession>A0A6A5QFJ1</accession>
<reference evidence="3" key="1">
    <citation type="journal article" date="2020" name="Stud. Mycol.">
        <title>101 Dothideomycetes genomes: a test case for predicting lifestyles and emergence of pathogens.</title>
        <authorList>
            <person name="Haridas S."/>
            <person name="Albert R."/>
            <person name="Binder M."/>
            <person name="Bloem J."/>
            <person name="Labutti K."/>
            <person name="Salamov A."/>
            <person name="Andreopoulos B."/>
            <person name="Baker S."/>
            <person name="Barry K."/>
            <person name="Bills G."/>
            <person name="Bluhm B."/>
            <person name="Cannon C."/>
            <person name="Castanera R."/>
            <person name="Culley D."/>
            <person name="Daum C."/>
            <person name="Ezra D."/>
            <person name="Gonzalez J."/>
            <person name="Henrissat B."/>
            <person name="Kuo A."/>
            <person name="Liang C."/>
            <person name="Lipzen A."/>
            <person name="Lutzoni F."/>
            <person name="Magnuson J."/>
            <person name="Mondo S."/>
            <person name="Nolan M."/>
            <person name="Ohm R."/>
            <person name="Pangilinan J."/>
            <person name="Park H.-J."/>
            <person name="Ramirez L."/>
            <person name="Alfaro M."/>
            <person name="Sun H."/>
            <person name="Tritt A."/>
            <person name="Yoshinaga Y."/>
            <person name="Zwiers L.-H."/>
            <person name="Turgeon B."/>
            <person name="Goodwin S."/>
            <person name="Spatafora J."/>
            <person name="Crous P."/>
            <person name="Grigoriev I."/>
        </authorList>
    </citation>
    <scope>NUCLEOTIDE SEQUENCE</scope>
    <source>
        <strain evidence="3">HMLAC05119</strain>
    </source>
</reference>
<keyword evidence="1" id="KW-0175">Coiled coil</keyword>
<evidence type="ECO:0000313" key="3">
    <source>
        <dbReference type="EMBL" id="KAF1914112.1"/>
    </source>
</evidence>
<evidence type="ECO:0000256" key="2">
    <source>
        <dbReference type="SAM" id="Phobius"/>
    </source>
</evidence>
<evidence type="ECO:0000313" key="4">
    <source>
        <dbReference type="Proteomes" id="UP000800096"/>
    </source>
</evidence>
<dbReference type="Proteomes" id="UP000800096">
    <property type="component" value="Unassembled WGS sequence"/>
</dbReference>
<dbReference type="AlphaFoldDB" id="A0A6A5QFJ1"/>
<name>A0A6A5QFJ1_AMPQU</name>
<protein>
    <submittedName>
        <fullName evidence="3">Uncharacterized protein</fullName>
    </submittedName>
</protein>
<keyword evidence="4" id="KW-1185">Reference proteome</keyword>
<proteinExistence type="predicted"/>
<sequence>MKPPVKSPTIQRFAQDFAPPRTIRTKECDTVGKLKLSEVTKASLIVCGHPIHPAYTSKYGHTLCPTCRMINSRAELMYSASVIDFQGGVGPWKDYNRHCAKMQTERHEQRLPWLRAVWGGSRSSRYKADLDENGKDWSRRHAKKRLHNLLDELEDLASQEMRWMEEKLQSGEGLLQLHGRVQTDYTAAFALLYYEKFKSEDYATKIEEDNAVWARKCGGELQFAAHAEYPLDLWETDDANHLTARQRSFLESDMPPRLDIYQSPIQSTKTKRHIKNRVTFSEEVYIRTDCDIDVLRHQASTSSANKSTPQYTTIPLYDGDRRPCGYCCRGWSRYVRGSWGASEGSVNVNTSGKGRDQIAWEAYVEELEEEVKPLSRDVWVWCFWMFVSVALFTSGVAWLALLMPWSY</sequence>
<feature type="transmembrane region" description="Helical" evidence="2">
    <location>
        <begin position="378"/>
        <end position="402"/>
    </location>
</feature>
<dbReference type="EMBL" id="ML979137">
    <property type="protein sequence ID" value="KAF1914112.1"/>
    <property type="molecule type" value="Genomic_DNA"/>
</dbReference>